<accession>A0A2T3NZZ1</accession>
<comment type="subcellular location">
    <subcellularLocation>
        <location evidence="3">Cytoplasm</location>
    </subcellularLocation>
</comment>
<dbReference type="CDD" id="cd00407">
    <property type="entry name" value="Urease_beta"/>
    <property type="match status" value="1"/>
</dbReference>
<organism evidence="4 5">
    <name type="scientific">Photobacterium sanctipauli</name>
    <dbReference type="NCBI Taxonomy" id="1342794"/>
    <lineage>
        <taxon>Bacteria</taxon>
        <taxon>Pseudomonadati</taxon>
        <taxon>Pseudomonadota</taxon>
        <taxon>Gammaproteobacteria</taxon>
        <taxon>Vibrionales</taxon>
        <taxon>Vibrionaceae</taxon>
        <taxon>Photobacterium</taxon>
    </lineage>
</organism>
<comment type="similarity">
    <text evidence="3">Belongs to the urease beta subunit family.</text>
</comment>
<sequence>MIPGELQSAVGDIELNVGMPTVSVKVENHGDRPIQIGSHYHFYEVNDALHFDRDATLGFRLNIAAGTATRFEPGQSRTVELVSFGGTQTIYGFQGKVMGSVAAFKQTNGLNKDVER</sequence>
<keyword evidence="1 3" id="KW-0378">Hydrolase</keyword>
<dbReference type="SUPFAM" id="SSF51278">
    <property type="entry name" value="Urease, beta-subunit"/>
    <property type="match status" value="1"/>
</dbReference>
<comment type="pathway">
    <text evidence="3">Nitrogen metabolism; urea degradation; CO(2) and NH(3) from urea (urease route): step 1/1.</text>
</comment>
<dbReference type="NCBIfam" id="TIGR00192">
    <property type="entry name" value="urease_beta"/>
    <property type="match status" value="1"/>
</dbReference>
<gene>
    <name evidence="3" type="primary">ureB</name>
    <name evidence="4" type="ORF">C9I98_00485</name>
</gene>
<dbReference type="GO" id="GO:0035550">
    <property type="term" value="C:urease complex"/>
    <property type="evidence" value="ECO:0007669"/>
    <property type="project" value="InterPro"/>
</dbReference>
<dbReference type="InterPro" id="IPR050069">
    <property type="entry name" value="Urease_subunit"/>
</dbReference>
<dbReference type="OrthoDB" id="9797217at2"/>
<dbReference type="EC" id="3.5.1.5" evidence="3"/>
<dbReference type="PANTHER" id="PTHR33569">
    <property type="entry name" value="UREASE"/>
    <property type="match status" value="1"/>
</dbReference>
<evidence type="ECO:0000256" key="3">
    <source>
        <dbReference type="HAMAP-Rule" id="MF_01954"/>
    </source>
</evidence>
<comment type="subunit">
    <text evidence="3">Heterotrimer of UreA (gamma), UreB (beta) and UreC (alpha) subunits. Three heterotrimers associate to form the active enzyme.</text>
</comment>
<proteinExistence type="inferred from homology"/>
<dbReference type="Pfam" id="PF00699">
    <property type="entry name" value="Urease_beta"/>
    <property type="match status" value="1"/>
</dbReference>
<protein>
    <recommendedName>
        <fullName evidence="3">Urease subunit beta</fullName>
        <ecNumber evidence="3">3.5.1.5</ecNumber>
    </recommendedName>
    <alternativeName>
        <fullName evidence="3">Urea amidohydrolase subunit beta</fullName>
    </alternativeName>
</protein>
<evidence type="ECO:0000256" key="1">
    <source>
        <dbReference type="ARBA" id="ARBA00022801"/>
    </source>
</evidence>
<dbReference type="HAMAP" id="MF_01954">
    <property type="entry name" value="Urease_beta"/>
    <property type="match status" value="1"/>
</dbReference>
<dbReference type="AlphaFoldDB" id="A0A2T3NZZ1"/>
<name>A0A2T3NZZ1_9GAMM</name>
<comment type="caution">
    <text evidence="4">The sequence shown here is derived from an EMBL/GenBank/DDBJ whole genome shotgun (WGS) entry which is preliminary data.</text>
</comment>
<evidence type="ECO:0000313" key="5">
    <source>
        <dbReference type="Proteomes" id="UP000241771"/>
    </source>
</evidence>
<dbReference type="GO" id="GO:0009039">
    <property type="term" value="F:urease activity"/>
    <property type="evidence" value="ECO:0007669"/>
    <property type="project" value="UniProtKB-UniRule"/>
</dbReference>
<dbReference type="UniPathway" id="UPA00258">
    <property type="reaction ID" value="UER00370"/>
</dbReference>
<evidence type="ECO:0000256" key="2">
    <source>
        <dbReference type="ARBA" id="ARBA00047778"/>
    </source>
</evidence>
<keyword evidence="5" id="KW-1185">Reference proteome</keyword>
<keyword evidence="3" id="KW-0963">Cytoplasm</keyword>
<evidence type="ECO:0000313" key="4">
    <source>
        <dbReference type="EMBL" id="PSW21779.1"/>
    </source>
</evidence>
<dbReference type="Gene3D" id="2.10.150.10">
    <property type="entry name" value="Urease, beta subunit"/>
    <property type="match status" value="1"/>
</dbReference>
<dbReference type="FunFam" id="2.10.150.10:FF:000001">
    <property type="entry name" value="Urease subunit beta"/>
    <property type="match status" value="1"/>
</dbReference>
<dbReference type="InterPro" id="IPR002019">
    <property type="entry name" value="Urease_beta-like"/>
</dbReference>
<dbReference type="Proteomes" id="UP000241771">
    <property type="component" value="Unassembled WGS sequence"/>
</dbReference>
<comment type="catalytic activity">
    <reaction evidence="2 3">
        <text>urea + 2 H2O + H(+) = hydrogencarbonate + 2 NH4(+)</text>
        <dbReference type="Rhea" id="RHEA:20557"/>
        <dbReference type="ChEBI" id="CHEBI:15377"/>
        <dbReference type="ChEBI" id="CHEBI:15378"/>
        <dbReference type="ChEBI" id="CHEBI:16199"/>
        <dbReference type="ChEBI" id="CHEBI:17544"/>
        <dbReference type="ChEBI" id="CHEBI:28938"/>
        <dbReference type="EC" id="3.5.1.5"/>
    </reaction>
</comment>
<dbReference type="InterPro" id="IPR036461">
    <property type="entry name" value="Urease_betasu_sf"/>
</dbReference>
<reference evidence="4 5" key="1">
    <citation type="submission" date="2018-01" db="EMBL/GenBank/DDBJ databases">
        <title>Whole genome sequencing of Histamine producing bacteria.</title>
        <authorList>
            <person name="Butler K."/>
        </authorList>
    </citation>
    <scope>NUCLEOTIDE SEQUENCE [LARGE SCALE GENOMIC DNA]</scope>
    <source>
        <strain evidence="4 5">DSM 100436</strain>
    </source>
</reference>
<dbReference type="PANTHER" id="PTHR33569:SF1">
    <property type="entry name" value="UREASE"/>
    <property type="match status" value="1"/>
</dbReference>
<dbReference type="NCBIfam" id="NF009682">
    <property type="entry name" value="PRK13203.1"/>
    <property type="match status" value="1"/>
</dbReference>
<dbReference type="EMBL" id="PYMA01000001">
    <property type="protein sequence ID" value="PSW21779.1"/>
    <property type="molecule type" value="Genomic_DNA"/>
</dbReference>
<dbReference type="GO" id="GO:0043419">
    <property type="term" value="P:urea catabolic process"/>
    <property type="evidence" value="ECO:0007669"/>
    <property type="project" value="UniProtKB-UniRule"/>
</dbReference>